<dbReference type="WBParaSite" id="maker-unitig_42897-snap-gene-0.2-mRNA-1">
    <property type="protein sequence ID" value="maker-unitig_42897-snap-gene-0.2-mRNA-1"/>
    <property type="gene ID" value="maker-unitig_42897-snap-gene-0.2"/>
</dbReference>
<evidence type="ECO:0000256" key="1">
    <source>
        <dbReference type="SAM" id="MobiDB-lite"/>
    </source>
</evidence>
<feature type="compositionally biased region" description="Polar residues" evidence="1">
    <location>
        <begin position="178"/>
        <end position="187"/>
    </location>
</feature>
<reference evidence="3" key="1">
    <citation type="submission" date="2016-11" db="UniProtKB">
        <authorList>
            <consortium name="WormBaseParasite"/>
        </authorList>
    </citation>
    <scope>IDENTIFICATION</scope>
</reference>
<dbReference type="Proteomes" id="UP000095280">
    <property type="component" value="Unplaced"/>
</dbReference>
<evidence type="ECO:0000313" key="3">
    <source>
        <dbReference type="WBParaSite" id="maker-unitig_42897-snap-gene-0.2-mRNA-1"/>
    </source>
</evidence>
<sequence length="224" mass="24116">MLNGNWQGAALFEVADPQLAAANFHSVSDCICGGGAGETLLDREVSDGPDIRVTSPCLSNEERVYFPDEVSRLPELAKPIKSRDGPMPNAHLSLDRVAVPDSTAEAATCAANRSEAAAAIRRVCCDAMKQLTAQPSWPRNRHSNQTDRERADQQWAIPDNRNRDEAVTPILSTIVSTSAVPANNRTDSGVYEDPQEPPAVTPARWGAALAARRAAAAVQIRARH</sequence>
<proteinExistence type="predicted"/>
<dbReference type="AlphaFoldDB" id="A0A1I8FQS3"/>
<feature type="region of interest" description="Disordered" evidence="1">
    <location>
        <begin position="178"/>
        <end position="199"/>
    </location>
</feature>
<protein>
    <submittedName>
        <fullName evidence="3">Uncharacterized protein</fullName>
    </submittedName>
</protein>
<keyword evidence="2" id="KW-1185">Reference proteome</keyword>
<accession>A0A1I8FQS3</accession>
<evidence type="ECO:0000313" key="2">
    <source>
        <dbReference type="Proteomes" id="UP000095280"/>
    </source>
</evidence>
<organism evidence="2 3">
    <name type="scientific">Macrostomum lignano</name>
    <dbReference type="NCBI Taxonomy" id="282301"/>
    <lineage>
        <taxon>Eukaryota</taxon>
        <taxon>Metazoa</taxon>
        <taxon>Spiralia</taxon>
        <taxon>Lophotrochozoa</taxon>
        <taxon>Platyhelminthes</taxon>
        <taxon>Rhabditophora</taxon>
        <taxon>Macrostomorpha</taxon>
        <taxon>Macrostomida</taxon>
        <taxon>Macrostomidae</taxon>
        <taxon>Macrostomum</taxon>
    </lineage>
</organism>
<name>A0A1I8FQS3_9PLAT</name>